<evidence type="ECO:0000313" key="2">
    <source>
        <dbReference type="EMBL" id="SDQ17363.1"/>
    </source>
</evidence>
<accession>A0A1H0YQC8</accession>
<dbReference type="Proteomes" id="UP000182870">
    <property type="component" value="Unassembled WGS sequence"/>
</dbReference>
<name>A0A1H0YQC8_STREI</name>
<dbReference type="Pfam" id="PF01695">
    <property type="entry name" value="IstB_IS21"/>
    <property type="match status" value="1"/>
</dbReference>
<dbReference type="GO" id="GO:0006260">
    <property type="term" value="P:DNA replication"/>
    <property type="evidence" value="ECO:0007669"/>
    <property type="project" value="TreeGrafter"/>
</dbReference>
<dbReference type="PANTHER" id="PTHR30050:SF4">
    <property type="entry name" value="ATP-BINDING PROTEIN RV3427C IN INSERTION SEQUENCE-RELATED"/>
    <property type="match status" value="1"/>
</dbReference>
<dbReference type="OrthoDB" id="2052561at2"/>
<dbReference type="GO" id="GO:0005524">
    <property type="term" value="F:ATP binding"/>
    <property type="evidence" value="ECO:0007669"/>
    <property type="project" value="InterPro"/>
</dbReference>
<sequence length="276" mass="31683">MELMSYEYMINNGILVDTGDVCTIHNKPYYRRMKQQGEYTSTAFCLDCQKDELERLKQSSAEQQTVNGMLAKTWNMFESVSIIPDDLKNATMNNFEEHNFEDQKAHAFAQRAVRYYGKGGEGNTFLQGRPGVGKSHLSIAIAKSLNDTFKIYNEPKSVIFMPVARLIQSVQASFNGNGRFTEEFATKLLTECDYLILDDLGKETCTGNYIKPVNEWTYRFLFNILDSRTKTVINTNFSRAELLKIYDNAFVDRLTKGMRGDKDRIFKFSEGAESKR</sequence>
<evidence type="ECO:0000313" key="3">
    <source>
        <dbReference type="Proteomes" id="UP000182870"/>
    </source>
</evidence>
<dbReference type="SUPFAM" id="SSF52540">
    <property type="entry name" value="P-loop containing nucleoside triphosphate hydrolases"/>
    <property type="match status" value="1"/>
</dbReference>
<evidence type="ECO:0000259" key="1">
    <source>
        <dbReference type="Pfam" id="PF01695"/>
    </source>
</evidence>
<dbReference type="AlphaFoldDB" id="A0A1H0YQC8"/>
<proteinExistence type="predicted"/>
<reference evidence="2 3" key="1">
    <citation type="submission" date="2016-10" db="EMBL/GenBank/DDBJ databases">
        <authorList>
            <person name="de Groot N.N."/>
        </authorList>
    </citation>
    <scope>NUCLEOTIDE SEQUENCE [LARGE SCALE GENOMIC DNA]</scope>
    <source>
        <strain evidence="2 3">Sb05</strain>
    </source>
</reference>
<protein>
    <submittedName>
        <fullName evidence="2">DNA replication protein DnaC</fullName>
    </submittedName>
</protein>
<feature type="domain" description="IstB-like ATP-binding" evidence="1">
    <location>
        <begin position="121"/>
        <end position="239"/>
    </location>
</feature>
<dbReference type="PANTHER" id="PTHR30050">
    <property type="entry name" value="CHROMOSOMAL REPLICATION INITIATOR PROTEIN DNAA"/>
    <property type="match status" value="1"/>
</dbReference>
<dbReference type="EMBL" id="FNKE01000001">
    <property type="protein sequence ID" value="SDQ17363.1"/>
    <property type="molecule type" value="Genomic_DNA"/>
</dbReference>
<dbReference type="Gene3D" id="3.40.50.300">
    <property type="entry name" value="P-loop containing nucleotide triphosphate hydrolases"/>
    <property type="match status" value="1"/>
</dbReference>
<dbReference type="InterPro" id="IPR002611">
    <property type="entry name" value="IstB_ATP-bd"/>
</dbReference>
<dbReference type="RefSeq" id="WP_074560513.1">
    <property type="nucleotide sequence ID" value="NZ_FNKE01000001.1"/>
</dbReference>
<dbReference type="InterPro" id="IPR027417">
    <property type="entry name" value="P-loop_NTPase"/>
</dbReference>
<organism evidence="2 3">
    <name type="scientific">Streptococcus equinus</name>
    <name type="common">Streptococcus bovis</name>
    <dbReference type="NCBI Taxonomy" id="1335"/>
    <lineage>
        <taxon>Bacteria</taxon>
        <taxon>Bacillati</taxon>
        <taxon>Bacillota</taxon>
        <taxon>Bacilli</taxon>
        <taxon>Lactobacillales</taxon>
        <taxon>Streptococcaceae</taxon>
        <taxon>Streptococcus</taxon>
    </lineage>
</organism>
<gene>
    <name evidence="2" type="ORF">SAMN05216392_0805</name>
</gene>